<reference evidence="3" key="1">
    <citation type="journal article" date="2019" name="Int. J. Syst. Evol. Microbiol.">
        <title>The Global Catalogue of Microorganisms (GCM) 10K type strain sequencing project: providing services to taxonomists for standard genome sequencing and annotation.</title>
        <authorList>
            <consortium name="The Broad Institute Genomics Platform"/>
            <consortium name="The Broad Institute Genome Sequencing Center for Infectious Disease"/>
            <person name="Wu L."/>
            <person name="Ma J."/>
        </authorList>
    </citation>
    <scope>NUCLEOTIDE SEQUENCE [LARGE SCALE GENOMIC DNA]</scope>
    <source>
        <strain evidence="3">TBRC 5832</strain>
    </source>
</reference>
<organism evidence="2 3">
    <name type="scientific">Actinoplanes subglobosus</name>
    <dbReference type="NCBI Taxonomy" id="1547892"/>
    <lineage>
        <taxon>Bacteria</taxon>
        <taxon>Bacillati</taxon>
        <taxon>Actinomycetota</taxon>
        <taxon>Actinomycetes</taxon>
        <taxon>Micromonosporales</taxon>
        <taxon>Micromonosporaceae</taxon>
        <taxon>Actinoplanes</taxon>
    </lineage>
</organism>
<dbReference type="Proteomes" id="UP001595867">
    <property type="component" value="Unassembled WGS sequence"/>
</dbReference>
<evidence type="ECO:0000313" key="2">
    <source>
        <dbReference type="EMBL" id="MFC4067962.1"/>
    </source>
</evidence>
<dbReference type="RefSeq" id="WP_378068856.1">
    <property type="nucleotide sequence ID" value="NZ_JBHSBL010000018.1"/>
</dbReference>
<evidence type="ECO:0000256" key="1">
    <source>
        <dbReference type="SAM" id="MobiDB-lite"/>
    </source>
</evidence>
<feature type="region of interest" description="Disordered" evidence="1">
    <location>
        <begin position="412"/>
        <end position="464"/>
    </location>
</feature>
<sequence>MAVSESLSVAQARRITLAAQGFLDPRPGGATDMRHLRRVLRRLHLIQMDSVNVLQRAHFMPLYSRLGPYDPGLLERAAYRRPRDLFEFWGHEASLIRTDLQPLFRWRMARAHEFAWGNMRRIAQEQPQLVAWVLDEVRDRGPITAAEIEHDAPRAKDHWGWNWSVVKQALEWLFYTGQVTAAERTTSFARRYDLPERVLPPAVLAAPDPSPGEAFRALVELSARALGVAGEAELRDYFRLPVQPCRTAIAELAEAGVLRPVTVPGWKAAWLHHEARLPRRVSAATLVSPFDPLIWERARTERLFGMTYRIEIYVPRPQRLYGYYVLPFLLGDRFAARVDLKADRRTGELQIPAAWLEPGAEPEETATALAAELSRLAGWLGLHTVMPPERGDFLAPLAAALRAASVPSSQAAAVPSSQAAAVPSSQAPAVPSSHAPGAPSSHAPGAPSSHAEGTPGSDPRAPRV</sequence>
<name>A0ABV8IY84_9ACTN</name>
<dbReference type="Pfam" id="PF06224">
    <property type="entry name" value="AlkZ-like"/>
    <property type="match status" value="1"/>
</dbReference>
<dbReference type="PANTHER" id="PTHR30528">
    <property type="entry name" value="CYTOPLASMIC PROTEIN"/>
    <property type="match status" value="1"/>
</dbReference>
<comment type="caution">
    <text evidence="2">The sequence shown here is derived from an EMBL/GenBank/DDBJ whole genome shotgun (WGS) entry which is preliminary data.</text>
</comment>
<proteinExistence type="predicted"/>
<dbReference type="InterPro" id="IPR009351">
    <property type="entry name" value="AlkZ-like"/>
</dbReference>
<evidence type="ECO:0000313" key="3">
    <source>
        <dbReference type="Proteomes" id="UP001595867"/>
    </source>
</evidence>
<dbReference type="PANTHER" id="PTHR30528:SF0">
    <property type="entry name" value="CYTOPLASMIC PROTEIN"/>
    <property type="match status" value="1"/>
</dbReference>
<keyword evidence="3" id="KW-1185">Reference proteome</keyword>
<dbReference type="EMBL" id="JBHSBL010000018">
    <property type="protein sequence ID" value="MFC4067962.1"/>
    <property type="molecule type" value="Genomic_DNA"/>
</dbReference>
<gene>
    <name evidence="2" type="ORF">ACFO0C_23770</name>
</gene>
<feature type="compositionally biased region" description="Low complexity" evidence="1">
    <location>
        <begin position="412"/>
        <end position="451"/>
    </location>
</feature>
<protein>
    <submittedName>
        <fullName evidence="2">Winged helix-turn-helix domain-containing protein</fullName>
    </submittedName>
</protein>
<accession>A0ABV8IY84</accession>